<proteinExistence type="predicted"/>
<gene>
    <name evidence="9 10 11 12" type="primary">LOC108852914</name>
</gene>
<protein>
    <submittedName>
        <fullName evidence="9 10">CRM-domain containing factor CFM3A, chloroplastic/mitochondrial-like</fullName>
    </submittedName>
</protein>
<evidence type="ECO:0000256" key="4">
    <source>
        <dbReference type="ARBA" id="ARBA00023187"/>
    </source>
</evidence>
<dbReference type="InterPro" id="IPR045278">
    <property type="entry name" value="CRS1/CFM2/CFM3"/>
</dbReference>
<dbReference type="OrthoDB" id="10592518at2759"/>
<keyword evidence="8" id="KW-1185">Reference proteome</keyword>
<organism evidence="8 9">
    <name type="scientific">Raphanus sativus</name>
    <name type="common">Radish</name>
    <name type="synonym">Raphanus raphanistrum var. sativus</name>
    <dbReference type="NCBI Taxonomy" id="3726"/>
    <lineage>
        <taxon>Eukaryota</taxon>
        <taxon>Viridiplantae</taxon>
        <taxon>Streptophyta</taxon>
        <taxon>Embryophyta</taxon>
        <taxon>Tracheophyta</taxon>
        <taxon>Spermatophyta</taxon>
        <taxon>Magnoliopsida</taxon>
        <taxon>eudicotyledons</taxon>
        <taxon>Gunneridae</taxon>
        <taxon>Pentapetalae</taxon>
        <taxon>rosids</taxon>
        <taxon>malvids</taxon>
        <taxon>Brassicales</taxon>
        <taxon>Brassicaceae</taxon>
        <taxon>Brassiceae</taxon>
        <taxon>Raphanus</taxon>
    </lineage>
</organism>
<evidence type="ECO:0000313" key="9">
    <source>
        <dbReference type="RefSeq" id="XP_018481890.2"/>
    </source>
</evidence>
<dbReference type="RefSeq" id="XP_018481890.2">
    <property type="nucleotide sequence ID" value="XM_018626388.2"/>
</dbReference>
<feature type="compositionally biased region" description="Basic and acidic residues" evidence="7">
    <location>
        <begin position="52"/>
        <end position="64"/>
    </location>
</feature>
<feature type="compositionally biased region" description="Basic residues" evidence="7">
    <location>
        <begin position="31"/>
        <end position="51"/>
    </location>
</feature>
<keyword evidence="3" id="KW-0809">Transit peptide</keyword>
<keyword evidence="2" id="KW-0677">Repeat</keyword>
<evidence type="ECO:0000256" key="3">
    <source>
        <dbReference type="ARBA" id="ARBA00022946"/>
    </source>
</evidence>
<reference evidence="8" key="1">
    <citation type="journal article" date="2019" name="Database">
        <title>The radish genome database (RadishGD): an integrated information resource for radish genomics.</title>
        <authorList>
            <person name="Yu H.J."/>
            <person name="Baek S."/>
            <person name="Lee Y.J."/>
            <person name="Cho A."/>
            <person name="Mun J.H."/>
        </authorList>
    </citation>
    <scope>NUCLEOTIDE SEQUENCE [LARGE SCALE GENOMIC DNA]</scope>
    <source>
        <strain evidence="8">cv. WK10039</strain>
    </source>
</reference>
<feature type="compositionally biased region" description="Basic residues" evidence="7">
    <location>
        <begin position="65"/>
        <end position="75"/>
    </location>
</feature>
<keyword evidence="5" id="KW-0687">Ribonucleoprotein</keyword>
<dbReference type="AlphaFoldDB" id="A0A6J0NBI1"/>
<dbReference type="RefSeq" id="XP_056865899.1">
    <property type="nucleotide sequence ID" value="XM_057009919.1"/>
</dbReference>
<evidence type="ECO:0000256" key="7">
    <source>
        <dbReference type="SAM" id="MobiDB-lite"/>
    </source>
</evidence>
<dbReference type="KEGG" id="rsz:108852914"/>
<dbReference type="GO" id="GO:0006397">
    <property type="term" value="P:mRNA processing"/>
    <property type="evidence" value="ECO:0007669"/>
    <property type="project" value="UniProtKB-KW"/>
</dbReference>
<reference evidence="9 10" key="2">
    <citation type="submission" date="2025-04" db="UniProtKB">
        <authorList>
            <consortium name="RefSeq"/>
        </authorList>
    </citation>
    <scope>IDENTIFICATION</scope>
    <source>
        <tissue evidence="9 10">Leaf</tissue>
    </source>
</reference>
<evidence type="ECO:0000313" key="12">
    <source>
        <dbReference type="RefSeq" id="XP_056865900.1"/>
    </source>
</evidence>
<evidence type="ECO:0000313" key="8">
    <source>
        <dbReference type="Proteomes" id="UP000504610"/>
    </source>
</evidence>
<keyword evidence="1" id="KW-0507">mRNA processing</keyword>
<evidence type="ECO:0000313" key="10">
    <source>
        <dbReference type="RefSeq" id="XP_056865898.1"/>
    </source>
</evidence>
<dbReference type="InterPro" id="IPR035920">
    <property type="entry name" value="YhbY-like_sf"/>
</dbReference>
<accession>A0A6J0NBI1</accession>
<feature type="coiled-coil region" evidence="6">
    <location>
        <begin position="250"/>
        <end position="277"/>
    </location>
</feature>
<dbReference type="RefSeq" id="XP_056865900.1">
    <property type="nucleotide sequence ID" value="XM_057009920.1"/>
</dbReference>
<evidence type="ECO:0000256" key="1">
    <source>
        <dbReference type="ARBA" id="ARBA00022664"/>
    </source>
</evidence>
<keyword evidence="6" id="KW-0175">Coiled coil</keyword>
<keyword evidence="4" id="KW-0508">mRNA splicing</keyword>
<name>A0A6J0NBI1_RAPSA</name>
<dbReference type="GO" id="GO:0003729">
    <property type="term" value="F:mRNA binding"/>
    <property type="evidence" value="ECO:0007669"/>
    <property type="project" value="InterPro"/>
</dbReference>
<evidence type="ECO:0000256" key="5">
    <source>
        <dbReference type="ARBA" id="ARBA00023274"/>
    </source>
</evidence>
<dbReference type="GO" id="GO:0000375">
    <property type="term" value="P:RNA splicing, via transesterification reactions"/>
    <property type="evidence" value="ECO:0007669"/>
    <property type="project" value="InterPro"/>
</dbReference>
<evidence type="ECO:0000256" key="2">
    <source>
        <dbReference type="ARBA" id="ARBA00022737"/>
    </source>
</evidence>
<evidence type="ECO:0000256" key="6">
    <source>
        <dbReference type="SAM" id="Coils"/>
    </source>
</evidence>
<dbReference type="RefSeq" id="XP_056865898.1">
    <property type="nucleotide sequence ID" value="XM_057009918.1"/>
</dbReference>
<dbReference type="Proteomes" id="UP000504610">
    <property type="component" value="Chromosome 4"/>
</dbReference>
<dbReference type="SUPFAM" id="SSF75471">
    <property type="entry name" value="YhbY-like"/>
    <property type="match status" value="1"/>
</dbReference>
<dbReference type="PANTHER" id="PTHR31846:SF19">
    <property type="entry name" value="CRM-DOMAIN CONTAINING FACTOR CFM3A, CHLOROPLASTIC_MITOCHONDRIAL"/>
    <property type="match status" value="1"/>
</dbReference>
<dbReference type="GO" id="GO:1990904">
    <property type="term" value="C:ribonucleoprotein complex"/>
    <property type="evidence" value="ECO:0007669"/>
    <property type="project" value="UniProtKB-KW"/>
</dbReference>
<sequence length="305" mass="35163">MTANVFKLDSPESYMDKDMTTRSKVAVQRILTHRKSNKKKKKKKKKKKASVKRHDSEADDDGGKKSKTKKKHKRVSGGDEIVNTETSKVNRRHERALVNSDNDGAKRDRRRRVVCDEGNTTHKPKKKRSILAETGIKRSLQLTARERMAESFKELTGGILIYRNRGYLVLYRGKKFLSQEVAEALVEQKKFVRSLQDEEEEAPLREGSSALIVPSIELCYELISAGALGETLDATRKWEKKLDDGHHAEKVKHEVENLRHENLIRKLERKLVFSERKILKAEHGLAKVEKCLQPARAERRVRKHN</sequence>
<evidence type="ECO:0000313" key="11">
    <source>
        <dbReference type="RefSeq" id="XP_056865899.1"/>
    </source>
</evidence>
<feature type="region of interest" description="Disordered" evidence="7">
    <location>
        <begin position="1"/>
        <end position="127"/>
    </location>
</feature>
<dbReference type="GeneID" id="108852914"/>
<dbReference type="PANTHER" id="PTHR31846">
    <property type="entry name" value="CRS1 / YHBY (CRM) DOMAIN-CONTAINING PROTEIN"/>
    <property type="match status" value="1"/>
</dbReference>